<evidence type="ECO:0000256" key="8">
    <source>
        <dbReference type="ARBA" id="ARBA00022729"/>
    </source>
</evidence>
<dbReference type="InterPro" id="IPR006330">
    <property type="entry name" value="Ado/ade_deaminase"/>
</dbReference>
<proteinExistence type="inferred from homology"/>
<dbReference type="InterPro" id="IPR013659">
    <property type="entry name" value="A_deaminase_N"/>
</dbReference>
<dbReference type="Proteomes" id="UP000008820">
    <property type="component" value="Chromosome 2"/>
</dbReference>
<reference evidence="13" key="2">
    <citation type="submission" date="2020-05" db="UniProtKB">
        <authorList>
            <consortium name="EnsemblMetazoa"/>
        </authorList>
    </citation>
    <scope>IDENTIFICATION</scope>
    <source>
        <strain evidence="13">LVP_AGWG</strain>
    </source>
</reference>
<keyword evidence="14" id="KW-1185">Reference proteome</keyword>
<evidence type="ECO:0000259" key="12">
    <source>
        <dbReference type="Pfam" id="PF08451"/>
    </source>
</evidence>
<name>A0A1S4FB76_AEDAE</name>
<accession>A0A1S4FB76</accession>
<feature type="domain" description="Adenosine/AMP deaminase N-terminal" evidence="12">
    <location>
        <begin position="7"/>
        <end position="82"/>
    </location>
</feature>
<evidence type="ECO:0000256" key="5">
    <source>
        <dbReference type="ARBA" id="ARBA00018099"/>
    </source>
</evidence>
<dbReference type="GO" id="GO:0046872">
    <property type="term" value="F:metal ion binding"/>
    <property type="evidence" value="ECO:0007669"/>
    <property type="project" value="UniProtKB-KW"/>
</dbReference>
<evidence type="ECO:0000313" key="13">
    <source>
        <dbReference type="EnsemblMetazoa" id="AAEL005676-PA"/>
    </source>
</evidence>
<dbReference type="Pfam" id="PF00962">
    <property type="entry name" value="A_deaminase"/>
    <property type="match status" value="1"/>
</dbReference>
<dbReference type="GO" id="GO:0004000">
    <property type="term" value="F:adenosine deaminase activity"/>
    <property type="evidence" value="ECO:0007669"/>
    <property type="project" value="InterPro"/>
</dbReference>
<evidence type="ECO:0000256" key="7">
    <source>
        <dbReference type="ARBA" id="ARBA00022723"/>
    </source>
</evidence>
<dbReference type="FunFam" id="3.20.20.140:FF:000017">
    <property type="entry name" value="Adenosine deaminase 2"/>
    <property type="match status" value="1"/>
</dbReference>
<evidence type="ECO:0000256" key="2">
    <source>
        <dbReference type="ARBA" id="ARBA00004613"/>
    </source>
</evidence>
<comment type="similarity">
    <text evidence="3">Belongs to the metallo-dependent hydrolases superfamily. Adenosine and AMP deaminases family. ADGF subfamily.</text>
</comment>
<evidence type="ECO:0000313" key="14">
    <source>
        <dbReference type="Proteomes" id="UP000008820"/>
    </source>
</evidence>
<dbReference type="OrthoDB" id="7202371at2759"/>
<dbReference type="InterPro" id="IPR032466">
    <property type="entry name" value="Metal_Hydrolase"/>
</dbReference>
<evidence type="ECO:0000256" key="9">
    <source>
        <dbReference type="ARBA" id="ARBA00022801"/>
    </source>
</evidence>
<evidence type="ECO:0000256" key="10">
    <source>
        <dbReference type="ARBA" id="ARBA00047764"/>
    </source>
</evidence>
<dbReference type="FunCoup" id="A0A1S4FB76">
    <property type="interactions" value="115"/>
</dbReference>
<comment type="subcellular location">
    <subcellularLocation>
        <location evidence="2">Secreted</location>
    </subcellularLocation>
</comment>
<dbReference type="Pfam" id="PF08451">
    <property type="entry name" value="A_deaminase_N"/>
    <property type="match status" value="1"/>
</dbReference>
<dbReference type="PANTHER" id="PTHR11409">
    <property type="entry name" value="ADENOSINE DEAMINASE"/>
    <property type="match status" value="1"/>
</dbReference>
<evidence type="ECO:0000256" key="6">
    <source>
        <dbReference type="ARBA" id="ARBA00022525"/>
    </source>
</evidence>
<dbReference type="PANTHER" id="PTHR11409:SF39">
    <property type="entry name" value="ADENOSINE DEAMINASE 2"/>
    <property type="match status" value="1"/>
</dbReference>
<dbReference type="GO" id="GO:0005615">
    <property type="term" value="C:extracellular space"/>
    <property type="evidence" value="ECO:0007669"/>
    <property type="project" value="InterPro"/>
</dbReference>
<dbReference type="InterPro" id="IPR006331">
    <property type="entry name" value="ADGF"/>
</dbReference>
<dbReference type="EC" id="3.5.4.4" evidence="4"/>
<keyword evidence="8" id="KW-0732">Signal</keyword>
<dbReference type="Gene3D" id="3.20.20.140">
    <property type="entry name" value="Metal-dependent hydrolases"/>
    <property type="match status" value="1"/>
</dbReference>
<dbReference type="VEuPathDB" id="VectorBase:AAEL005676"/>
<comment type="cofactor">
    <cofactor evidence="1">
        <name>Zn(2+)</name>
        <dbReference type="ChEBI" id="CHEBI:29105"/>
    </cofactor>
</comment>
<keyword evidence="7" id="KW-0479">Metal-binding</keyword>
<evidence type="ECO:0000256" key="3">
    <source>
        <dbReference type="ARBA" id="ARBA00006083"/>
    </source>
</evidence>
<dbReference type="InterPro" id="IPR001365">
    <property type="entry name" value="A_deaminase_dom"/>
</dbReference>
<evidence type="ECO:0000256" key="1">
    <source>
        <dbReference type="ARBA" id="ARBA00001947"/>
    </source>
</evidence>
<dbReference type="EnsemblMetazoa" id="AAEL005676-RA">
    <property type="protein sequence ID" value="AAEL005676-PA"/>
    <property type="gene ID" value="AAEL005676"/>
</dbReference>
<dbReference type="GO" id="GO:0006154">
    <property type="term" value="P:adenosine catabolic process"/>
    <property type="evidence" value="ECO:0007669"/>
    <property type="project" value="InterPro"/>
</dbReference>
<evidence type="ECO:0000256" key="4">
    <source>
        <dbReference type="ARBA" id="ARBA00012784"/>
    </source>
</evidence>
<evidence type="ECO:0000259" key="11">
    <source>
        <dbReference type="Pfam" id="PF00962"/>
    </source>
</evidence>
<sequence>MPRIAYEDFLAQRAEFVSQEESRALGSDVVLNEDEQKVNEYLMTLKKAELEEGFKSPIAFAPSRHFFKVLDQIKNSPLFQLIQKMPKGGILHAHDTAIGSMETVIKATYQKNLWQNGEFGRASPPHFKFSKTQPEPLDAVEWRSVSDVRKELGNEGFDQNLRELLSLFVPDPEVAYPCINHAWGRFFNMFISLEPIVTFKPVWEEYYTNTLKELYADNVTYLEFRGVLPPVYDLEGKIYSPEEVVQIYYDLSEKFKQEHPDFVGVKFIYAPIRAADDSTFDGYLQEAENLHKKFPTFVAGFDLVGQEDLGRPLTDFNERLLKMSPTIQFFFHAGETNWNGLSTDDNLIDAVLLGAKRIGHGFAAVKHPRVLEELKKRNICIELNPVSNQVLKLVDDCRNHVGAIYFSDSYPVVVSSDDPAFWCASPLSHDFYVAFLGLASARQDLRLLKKLALNSIEYSGMSKAEKVEAKHKWSIAWNHFIDQTLKTISQ</sequence>
<protein>
    <recommendedName>
        <fullName evidence="5">Adenosine deaminase</fullName>
        <ecNumber evidence="4">3.5.4.4</ecNumber>
    </recommendedName>
</protein>
<dbReference type="AlphaFoldDB" id="A0A1S4FB76"/>
<dbReference type="SUPFAM" id="SSF51556">
    <property type="entry name" value="Metallo-dependent hydrolases"/>
    <property type="match status" value="1"/>
</dbReference>
<dbReference type="GO" id="GO:0046103">
    <property type="term" value="P:inosine biosynthetic process"/>
    <property type="evidence" value="ECO:0007669"/>
    <property type="project" value="TreeGrafter"/>
</dbReference>
<dbReference type="NCBIfam" id="TIGR01431">
    <property type="entry name" value="adm_rel"/>
    <property type="match status" value="1"/>
</dbReference>
<keyword evidence="6" id="KW-0964">Secreted</keyword>
<gene>
    <name evidence="13" type="primary">5566827</name>
</gene>
<feature type="domain" description="Adenosine deaminase" evidence="11">
    <location>
        <begin position="185"/>
        <end position="467"/>
    </location>
</feature>
<dbReference type="CDD" id="cd01321">
    <property type="entry name" value="ADGF"/>
    <property type="match status" value="1"/>
</dbReference>
<keyword evidence="9" id="KW-0378">Hydrolase</keyword>
<comment type="catalytic activity">
    <reaction evidence="10">
        <text>adenosine + H2O + H(+) = inosine + NH4(+)</text>
        <dbReference type="Rhea" id="RHEA:24408"/>
        <dbReference type="ChEBI" id="CHEBI:15377"/>
        <dbReference type="ChEBI" id="CHEBI:15378"/>
        <dbReference type="ChEBI" id="CHEBI:16335"/>
        <dbReference type="ChEBI" id="CHEBI:17596"/>
        <dbReference type="ChEBI" id="CHEBI:28938"/>
        <dbReference type="EC" id="3.5.4.4"/>
    </reaction>
</comment>
<dbReference type="InParanoid" id="A0A1S4FB76"/>
<organism evidence="13 14">
    <name type="scientific">Aedes aegypti</name>
    <name type="common">Yellowfever mosquito</name>
    <name type="synonym">Culex aegypti</name>
    <dbReference type="NCBI Taxonomy" id="7159"/>
    <lineage>
        <taxon>Eukaryota</taxon>
        <taxon>Metazoa</taxon>
        <taxon>Ecdysozoa</taxon>
        <taxon>Arthropoda</taxon>
        <taxon>Hexapoda</taxon>
        <taxon>Insecta</taxon>
        <taxon>Pterygota</taxon>
        <taxon>Neoptera</taxon>
        <taxon>Endopterygota</taxon>
        <taxon>Diptera</taxon>
        <taxon>Nematocera</taxon>
        <taxon>Culicoidea</taxon>
        <taxon>Culicidae</taxon>
        <taxon>Culicinae</taxon>
        <taxon>Aedini</taxon>
        <taxon>Aedes</taxon>
        <taxon>Stegomyia</taxon>
    </lineage>
</organism>
<reference evidence="13 14" key="1">
    <citation type="submission" date="2017-06" db="EMBL/GenBank/DDBJ databases">
        <title>Aedes aegypti genome working group (AGWG) sequencing and assembly.</title>
        <authorList>
            <consortium name="Aedes aegypti Genome Working Group (AGWG)"/>
            <person name="Matthews B.J."/>
        </authorList>
    </citation>
    <scope>NUCLEOTIDE SEQUENCE [LARGE SCALE GENOMIC DNA]</scope>
    <source>
        <strain evidence="13 14">LVP_AGWG</strain>
    </source>
</reference>